<protein>
    <submittedName>
        <fullName evidence="3">Uncharacterized protein</fullName>
    </submittedName>
</protein>
<dbReference type="Proteomes" id="UP000437068">
    <property type="component" value="Unassembled WGS sequence"/>
</dbReference>
<dbReference type="AlphaFoldDB" id="A0A6A4CXV0"/>
<evidence type="ECO:0000313" key="5">
    <source>
        <dbReference type="Proteomes" id="UP000437068"/>
    </source>
</evidence>
<evidence type="ECO:0000313" key="2">
    <source>
        <dbReference type="EMBL" id="KAE9195336.1"/>
    </source>
</evidence>
<name>A0A6A4CXV0_9STRA</name>
<accession>A0A6A4CXV0</accession>
<dbReference type="Proteomes" id="UP000433483">
    <property type="component" value="Unassembled WGS sequence"/>
</dbReference>
<gene>
    <name evidence="3" type="ORF">PF001_g16668</name>
    <name evidence="2" type="ORF">PF005_g17329</name>
</gene>
<evidence type="ECO:0000256" key="1">
    <source>
        <dbReference type="SAM" id="MobiDB-lite"/>
    </source>
</evidence>
<evidence type="ECO:0000313" key="4">
    <source>
        <dbReference type="Proteomes" id="UP000433483"/>
    </source>
</evidence>
<evidence type="ECO:0000313" key="3">
    <source>
        <dbReference type="EMBL" id="KAE9296850.1"/>
    </source>
</evidence>
<keyword evidence="4" id="KW-1185">Reference proteome</keyword>
<organism evidence="3 5">
    <name type="scientific">Phytophthora fragariae</name>
    <dbReference type="NCBI Taxonomy" id="53985"/>
    <lineage>
        <taxon>Eukaryota</taxon>
        <taxon>Sar</taxon>
        <taxon>Stramenopiles</taxon>
        <taxon>Oomycota</taxon>
        <taxon>Peronosporomycetes</taxon>
        <taxon>Peronosporales</taxon>
        <taxon>Peronosporaceae</taxon>
        <taxon>Phytophthora</taxon>
    </lineage>
</organism>
<reference evidence="4 5" key="1">
    <citation type="submission" date="2018-08" db="EMBL/GenBank/DDBJ databases">
        <title>Genomic investigation of the strawberry pathogen Phytophthora fragariae indicates pathogenicity is determined by transcriptional variation in three key races.</title>
        <authorList>
            <person name="Adams T.M."/>
            <person name="Armitage A.D."/>
            <person name="Sobczyk M.K."/>
            <person name="Bates H.J."/>
            <person name="Dunwell J.M."/>
            <person name="Nellist C.F."/>
            <person name="Harrison R.J."/>
        </authorList>
    </citation>
    <scope>NUCLEOTIDE SEQUENCE [LARGE SCALE GENOMIC DNA]</scope>
    <source>
        <strain evidence="3 5">A4</strain>
        <strain evidence="2 4">NOV-27</strain>
    </source>
</reference>
<feature type="compositionally biased region" description="Low complexity" evidence="1">
    <location>
        <begin position="66"/>
        <end position="81"/>
    </location>
</feature>
<feature type="region of interest" description="Disordered" evidence="1">
    <location>
        <begin position="1"/>
        <end position="23"/>
    </location>
</feature>
<proteinExistence type="predicted"/>
<sequence length="119" mass="12450">MRPSRLKWPAGERNAPKTRRVEPPKLATCAPRLIARTSKLTGGRSASAMHHTQPVSQSGPGARGQTDGAGLTTTAKTGTRGSDAAAAKQHSYRAESCLAEAGRTGYCAVLPSPRTRVAN</sequence>
<dbReference type="EMBL" id="QXGE01001157">
    <property type="protein sequence ID" value="KAE9296850.1"/>
    <property type="molecule type" value="Genomic_DNA"/>
</dbReference>
<comment type="caution">
    <text evidence="3">The sequence shown here is derived from an EMBL/GenBank/DDBJ whole genome shotgun (WGS) entry which is preliminary data.</text>
</comment>
<dbReference type="EMBL" id="QXGB01001187">
    <property type="protein sequence ID" value="KAE9195336.1"/>
    <property type="molecule type" value="Genomic_DNA"/>
</dbReference>
<feature type="region of interest" description="Disordered" evidence="1">
    <location>
        <begin position="41"/>
        <end position="87"/>
    </location>
</feature>